<accession>A0A397GTQ0</accession>
<keyword evidence="1" id="KW-0812">Transmembrane</keyword>
<dbReference type="Proteomes" id="UP000215289">
    <property type="component" value="Unassembled WGS sequence"/>
</dbReference>
<dbReference type="InterPro" id="IPR036291">
    <property type="entry name" value="NAD(P)-bd_dom_sf"/>
</dbReference>
<keyword evidence="1" id="KW-0472">Membrane</keyword>
<name>A0A397GTQ0_9EURO</name>
<evidence type="ECO:0000256" key="1">
    <source>
        <dbReference type="SAM" id="Phobius"/>
    </source>
</evidence>
<keyword evidence="3" id="KW-1185">Reference proteome</keyword>
<feature type="transmembrane region" description="Helical" evidence="1">
    <location>
        <begin position="231"/>
        <end position="254"/>
    </location>
</feature>
<feature type="transmembrane region" description="Helical" evidence="1">
    <location>
        <begin position="179"/>
        <end position="196"/>
    </location>
</feature>
<dbReference type="EMBL" id="NIDN02000123">
    <property type="protein sequence ID" value="RLL96122.1"/>
    <property type="molecule type" value="Genomic_DNA"/>
</dbReference>
<feature type="transmembrane region" description="Helical" evidence="1">
    <location>
        <begin position="208"/>
        <end position="225"/>
    </location>
</feature>
<protein>
    <submittedName>
        <fullName evidence="2">Uncharacterized protein</fullName>
    </submittedName>
</protein>
<evidence type="ECO:0000313" key="2">
    <source>
        <dbReference type="EMBL" id="RLL96122.1"/>
    </source>
</evidence>
<sequence>MIMGGLPRGELGGDRRVDYVAERLRLAESIGATPINCRDADRVDQIHALQQNGVARSVDAAGYEQVHLADFFFREFQWAAGPSEPIDLAPQLVQRRGGQDLRENVLSMQLHMWVITAGLGYHDDADIPLLFLSTFSSTFKVFQFSSATMSISAIPYRAYLRQKEAEFFSLIDQGTISPWLFPHDFLVLVIPILVLLIPNKGQSWVTGIRYTAVGLVCSLGIRNLLHTRCLLGGGTVIGFYYVFIIIWSALFLLLKDVEKECFRIERSSKGTLYWQGYPDSICHRLSWLLDMFGSLRGAGWNWRIPGLPPIPNISSKDQQTPTDGKQLAEDAPSSNLLRISFLRTARYYLLMDILKVLTMLDPYFW</sequence>
<dbReference type="AlphaFoldDB" id="A0A397GTQ0"/>
<dbReference type="OrthoDB" id="1077582at2759"/>
<dbReference type="SUPFAM" id="SSF51735">
    <property type="entry name" value="NAD(P)-binding Rossmann-fold domains"/>
    <property type="match status" value="1"/>
</dbReference>
<reference evidence="2 3" key="1">
    <citation type="submission" date="2018-08" db="EMBL/GenBank/DDBJ databases">
        <title>Draft genome sequences of two Aspergillus turcosus clinical strains isolated from bronchoalveolar lavage fluid: one azole-susceptible and the other azole-resistant.</title>
        <authorList>
            <person name="Parent-Michaud M."/>
            <person name="Dufresne P.J."/>
            <person name="Fournier E."/>
            <person name="Martineau C."/>
            <person name="Moreira S."/>
            <person name="Perkins V."/>
            <person name="De Repentigny L."/>
            <person name="Dufresne S.F."/>
        </authorList>
    </citation>
    <scope>NUCLEOTIDE SEQUENCE [LARGE SCALE GENOMIC DNA]</scope>
    <source>
        <strain evidence="2">HMR AF 1038</strain>
    </source>
</reference>
<organism evidence="2 3">
    <name type="scientific">Aspergillus turcosus</name>
    <dbReference type="NCBI Taxonomy" id="1245748"/>
    <lineage>
        <taxon>Eukaryota</taxon>
        <taxon>Fungi</taxon>
        <taxon>Dikarya</taxon>
        <taxon>Ascomycota</taxon>
        <taxon>Pezizomycotina</taxon>
        <taxon>Eurotiomycetes</taxon>
        <taxon>Eurotiomycetidae</taxon>
        <taxon>Eurotiales</taxon>
        <taxon>Aspergillaceae</taxon>
        <taxon>Aspergillus</taxon>
        <taxon>Aspergillus subgen. Fumigati</taxon>
    </lineage>
</organism>
<evidence type="ECO:0000313" key="3">
    <source>
        <dbReference type="Proteomes" id="UP000215289"/>
    </source>
</evidence>
<dbReference type="STRING" id="1245748.A0A397GTQ0"/>
<comment type="caution">
    <text evidence="2">The sequence shown here is derived from an EMBL/GenBank/DDBJ whole genome shotgun (WGS) entry which is preliminary data.</text>
</comment>
<gene>
    <name evidence="2" type="ORF">CFD26_106357</name>
</gene>
<dbReference type="Gene3D" id="3.40.50.720">
    <property type="entry name" value="NAD(P)-binding Rossmann-like Domain"/>
    <property type="match status" value="1"/>
</dbReference>
<proteinExistence type="predicted"/>
<keyword evidence="1" id="KW-1133">Transmembrane helix</keyword>